<evidence type="ECO:0000256" key="5">
    <source>
        <dbReference type="ARBA" id="ARBA00022989"/>
    </source>
</evidence>
<dbReference type="InterPro" id="IPR017475">
    <property type="entry name" value="EPS_sugar_tfrase"/>
</dbReference>
<keyword evidence="5 8" id="KW-1133">Transmembrane helix</keyword>
<comment type="subcellular location">
    <subcellularLocation>
        <location evidence="1">Membrane</location>
        <topology evidence="1">Multi-pass membrane protein</topology>
    </subcellularLocation>
</comment>
<evidence type="ECO:0000256" key="6">
    <source>
        <dbReference type="ARBA" id="ARBA00023136"/>
    </source>
</evidence>
<accession>A0A366K836</accession>
<dbReference type="AlphaFoldDB" id="A0A366K836"/>
<dbReference type="NCBIfam" id="TIGR03025">
    <property type="entry name" value="EPS_sugtrans"/>
    <property type="match status" value="1"/>
</dbReference>
<keyword evidence="6 8" id="KW-0472">Membrane</keyword>
<comment type="caution">
    <text evidence="10">The sequence shown here is derived from an EMBL/GenBank/DDBJ whole genome shotgun (WGS) entry which is preliminary data.</text>
</comment>
<feature type="transmembrane region" description="Helical" evidence="8">
    <location>
        <begin position="105"/>
        <end position="126"/>
    </location>
</feature>
<comment type="similarity">
    <text evidence="2">Belongs to the bacterial sugar transferase family.</text>
</comment>
<dbReference type="InterPro" id="IPR003362">
    <property type="entry name" value="Bact_transf"/>
</dbReference>
<evidence type="ECO:0000256" key="7">
    <source>
        <dbReference type="SAM" id="MobiDB-lite"/>
    </source>
</evidence>
<sequence>MQVPSTQINLDSDSDKSSGSDSSEAPFFDGTYLSQASTKRFADQNRSGAKLRIFDYAVPTWSILYNATLVALDILMSLWAAAFIFLIRPEAYTFLLRNEKFDHNVFVFLLLIAAAWIISLSATHIYARHSMGGGYDMYEKVLTALFYDFLILSTASYILKLDIPRSMTVFVPLCTTLLTLVERWLMRRSLHRHRRNDEYTYATIVAGSPEGIHTVLKQLRVNKSIGYAPIAVCPIVCADGDFAGKGEQRIESAVFVPQDEDEAKLQVLPFNSHLPETAKYLKAQTVLIADVISRDSETARTLSLAIEAMGIELALSVSVADLGGSSLRLRNDPTMPVLTARLSQYSLTTRVLKRLIDIVLSFCALVLSSPIMIWVAVRVKHEDGGPIFFVQKRIGLYGRPFNMYKFRSMRTDAEQIKEQLIAEYGVGDRLLFKLKVDPRVTTIGRLIRKFSLDEFPQFFNVLKGDMSLVGPRPALPEEVIKYGTLYSSRLLVKPGITGIWQISGRSDLSQQQSEFADVSYIQKWSLTGDIAILLKTVVAVLRGTGSY</sequence>
<protein>
    <submittedName>
        <fullName evidence="10">Exopolysaccharide biosynthesis polyprenyl glycosylphosphotransferase</fullName>
    </submittedName>
</protein>
<gene>
    <name evidence="10" type="ORF">CRD60_06850</name>
</gene>
<evidence type="ECO:0000313" key="10">
    <source>
        <dbReference type="EMBL" id="RBP97477.1"/>
    </source>
</evidence>
<keyword evidence="4 8" id="KW-0812">Transmembrane</keyword>
<evidence type="ECO:0000256" key="4">
    <source>
        <dbReference type="ARBA" id="ARBA00022692"/>
    </source>
</evidence>
<feature type="region of interest" description="Disordered" evidence="7">
    <location>
        <begin position="1"/>
        <end position="26"/>
    </location>
</feature>
<keyword evidence="11" id="KW-1185">Reference proteome</keyword>
<dbReference type="OrthoDB" id="9808602at2"/>
<feature type="transmembrane region" description="Helical" evidence="8">
    <location>
        <begin position="165"/>
        <end position="185"/>
    </location>
</feature>
<feature type="transmembrane region" description="Helical" evidence="8">
    <location>
        <begin position="138"/>
        <end position="159"/>
    </location>
</feature>
<dbReference type="GO" id="GO:0016020">
    <property type="term" value="C:membrane"/>
    <property type="evidence" value="ECO:0007669"/>
    <property type="project" value="UniProtKB-SubCell"/>
</dbReference>
<feature type="domain" description="Bacterial sugar transferase" evidence="9">
    <location>
        <begin position="353"/>
        <end position="541"/>
    </location>
</feature>
<dbReference type="Proteomes" id="UP000252530">
    <property type="component" value="Unassembled WGS sequence"/>
</dbReference>
<dbReference type="PANTHER" id="PTHR30576:SF10">
    <property type="entry name" value="SLL5057 PROTEIN"/>
    <property type="match status" value="1"/>
</dbReference>
<feature type="transmembrane region" description="Helical" evidence="8">
    <location>
        <begin position="355"/>
        <end position="377"/>
    </location>
</feature>
<feature type="compositionally biased region" description="Polar residues" evidence="7">
    <location>
        <begin position="1"/>
        <end position="10"/>
    </location>
</feature>
<proteinExistence type="inferred from homology"/>
<reference evidence="10 11" key="1">
    <citation type="submission" date="2017-10" db="EMBL/GenBank/DDBJ databases">
        <title>Bifidobacterium xylocopum sp. nov. and Bifidobacterium aemilianum sp. nov., from the carpenter bee (Xylocopa violacea) digestive tract.</title>
        <authorList>
            <person name="Alberoni D."/>
            <person name="Baffoni L."/>
            <person name="Di Gioia D."/>
            <person name="Gaggia F."/>
            <person name="Biavati B."/>
        </authorList>
    </citation>
    <scope>NUCLEOTIDE SEQUENCE [LARGE SCALE GENOMIC DNA]</scope>
    <source>
        <strain evidence="10 11">XV10</strain>
    </source>
</reference>
<dbReference type="Pfam" id="PF02397">
    <property type="entry name" value="Bac_transf"/>
    <property type="match status" value="1"/>
</dbReference>
<evidence type="ECO:0000259" key="9">
    <source>
        <dbReference type="Pfam" id="PF02397"/>
    </source>
</evidence>
<evidence type="ECO:0000256" key="2">
    <source>
        <dbReference type="ARBA" id="ARBA00006464"/>
    </source>
</evidence>
<name>A0A366K836_9BIFI</name>
<dbReference type="EMBL" id="PDCG01000006">
    <property type="protein sequence ID" value="RBP97477.1"/>
    <property type="molecule type" value="Genomic_DNA"/>
</dbReference>
<feature type="transmembrane region" description="Helical" evidence="8">
    <location>
        <begin position="63"/>
        <end position="85"/>
    </location>
</feature>
<evidence type="ECO:0000256" key="8">
    <source>
        <dbReference type="SAM" id="Phobius"/>
    </source>
</evidence>
<dbReference type="PANTHER" id="PTHR30576">
    <property type="entry name" value="COLANIC BIOSYNTHESIS UDP-GLUCOSE LIPID CARRIER TRANSFERASE"/>
    <property type="match status" value="1"/>
</dbReference>
<evidence type="ECO:0000313" key="11">
    <source>
        <dbReference type="Proteomes" id="UP000252530"/>
    </source>
</evidence>
<organism evidence="10 11">
    <name type="scientific">Bifidobacterium aemilianum</name>
    <dbReference type="NCBI Taxonomy" id="2493120"/>
    <lineage>
        <taxon>Bacteria</taxon>
        <taxon>Bacillati</taxon>
        <taxon>Actinomycetota</taxon>
        <taxon>Actinomycetes</taxon>
        <taxon>Bifidobacteriales</taxon>
        <taxon>Bifidobacteriaceae</taxon>
        <taxon>Bifidobacterium</taxon>
    </lineage>
</organism>
<keyword evidence="3 10" id="KW-0808">Transferase</keyword>
<evidence type="ECO:0000256" key="1">
    <source>
        <dbReference type="ARBA" id="ARBA00004141"/>
    </source>
</evidence>
<evidence type="ECO:0000256" key="3">
    <source>
        <dbReference type="ARBA" id="ARBA00022679"/>
    </source>
</evidence>
<dbReference type="GO" id="GO:0016780">
    <property type="term" value="F:phosphotransferase activity, for other substituted phosphate groups"/>
    <property type="evidence" value="ECO:0007669"/>
    <property type="project" value="TreeGrafter"/>
</dbReference>